<keyword evidence="9 10" id="KW-0066">ATP synthesis</keyword>
<keyword evidence="7 10" id="KW-0472">Membrane</keyword>
<keyword evidence="4 10" id="KW-0813">Transport</keyword>
<gene>
    <name evidence="10 11" type="primary">atpG</name>
    <name evidence="11" type="ORF">SMSP2_02553</name>
</gene>
<dbReference type="CDD" id="cd12151">
    <property type="entry name" value="F1-ATPase_gamma"/>
    <property type="match status" value="1"/>
</dbReference>
<dbReference type="SUPFAM" id="SSF52943">
    <property type="entry name" value="ATP synthase (F1-ATPase), gamma subunit"/>
    <property type="match status" value="1"/>
</dbReference>
<evidence type="ECO:0000256" key="6">
    <source>
        <dbReference type="ARBA" id="ARBA00023065"/>
    </source>
</evidence>
<dbReference type="Pfam" id="PF00231">
    <property type="entry name" value="ATP-synt"/>
    <property type="match status" value="1"/>
</dbReference>
<dbReference type="KEGG" id="pbas:SMSP2_02553"/>
<evidence type="ECO:0000313" key="12">
    <source>
        <dbReference type="Proteomes" id="UP000188181"/>
    </source>
</evidence>
<dbReference type="PANTHER" id="PTHR11693:SF22">
    <property type="entry name" value="ATP SYNTHASE SUBUNIT GAMMA, MITOCHONDRIAL"/>
    <property type="match status" value="1"/>
</dbReference>
<evidence type="ECO:0000256" key="8">
    <source>
        <dbReference type="ARBA" id="ARBA00023196"/>
    </source>
</evidence>
<dbReference type="PRINTS" id="PR00126">
    <property type="entry name" value="ATPASEGAMMA"/>
</dbReference>
<dbReference type="HAMAP" id="MF_00815">
    <property type="entry name" value="ATP_synth_gamma_bact"/>
    <property type="match status" value="1"/>
</dbReference>
<comment type="similarity">
    <text evidence="3 10">Belongs to the ATPase gamma chain family.</text>
</comment>
<accession>A0A1Q2MIT7</accession>
<proteinExistence type="inferred from homology"/>
<evidence type="ECO:0000256" key="2">
    <source>
        <dbReference type="ARBA" id="ARBA00004170"/>
    </source>
</evidence>
<dbReference type="Proteomes" id="UP000188181">
    <property type="component" value="Chromosome"/>
</dbReference>
<evidence type="ECO:0000256" key="1">
    <source>
        <dbReference type="ARBA" id="ARBA00003456"/>
    </source>
</evidence>
<dbReference type="GO" id="GO:0046933">
    <property type="term" value="F:proton-transporting ATP synthase activity, rotational mechanism"/>
    <property type="evidence" value="ECO:0007669"/>
    <property type="project" value="UniProtKB-UniRule"/>
</dbReference>
<dbReference type="OrthoDB" id="9812769at2"/>
<protein>
    <recommendedName>
        <fullName evidence="10">ATP synthase gamma chain</fullName>
    </recommendedName>
    <alternativeName>
        <fullName evidence="10">ATP synthase F1 sector gamma subunit</fullName>
    </alternativeName>
    <alternativeName>
        <fullName evidence="10">F-ATPase gamma subunit</fullName>
    </alternativeName>
</protein>
<evidence type="ECO:0000256" key="4">
    <source>
        <dbReference type="ARBA" id="ARBA00022448"/>
    </source>
</evidence>
<dbReference type="InterPro" id="IPR035968">
    <property type="entry name" value="ATP_synth_F1_ATPase_gsu"/>
</dbReference>
<evidence type="ECO:0000256" key="3">
    <source>
        <dbReference type="ARBA" id="ARBA00007681"/>
    </source>
</evidence>
<comment type="function">
    <text evidence="1 10">Produces ATP from ADP in the presence of a proton gradient across the membrane. The gamma chain is believed to be important in regulating ATPase activity and the flow of protons through the CF(0) complex.</text>
</comment>
<dbReference type="NCBIfam" id="TIGR01146">
    <property type="entry name" value="ATPsyn_F1gamma"/>
    <property type="match status" value="1"/>
</dbReference>
<dbReference type="GO" id="GO:0005886">
    <property type="term" value="C:plasma membrane"/>
    <property type="evidence" value="ECO:0007669"/>
    <property type="project" value="UniProtKB-SubCell"/>
</dbReference>
<dbReference type="AlphaFoldDB" id="A0A1Q2MIT7"/>
<organism evidence="11 12">
    <name type="scientific">Limihaloglobus sulfuriphilus</name>
    <dbReference type="NCBI Taxonomy" id="1851148"/>
    <lineage>
        <taxon>Bacteria</taxon>
        <taxon>Pseudomonadati</taxon>
        <taxon>Planctomycetota</taxon>
        <taxon>Phycisphaerae</taxon>
        <taxon>Sedimentisphaerales</taxon>
        <taxon>Sedimentisphaeraceae</taxon>
        <taxon>Limihaloglobus</taxon>
    </lineage>
</organism>
<dbReference type="Gene3D" id="3.40.1380.10">
    <property type="match status" value="1"/>
</dbReference>
<dbReference type="EMBL" id="CP019646">
    <property type="protein sequence ID" value="AQQ72172.1"/>
    <property type="molecule type" value="Genomic_DNA"/>
</dbReference>
<dbReference type="PANTHER" id="PTHR11693">
    <property type="entry name" value="ATP SYNTHASE GAMMA CHAIN"/>
    <property type="match status" value="1"/>
</dbReference>
<dbReference type="STRING" id="1851148.SMSP2_02553"/>
<evidence type="ECO:0000256" key="9">
    <source>
        <dbReference type="ARBA" id="ARBA00023310"/>
    </source>
</evidence>
<dbReference type="Gene3D" id="1.10.287.80">
    <property type="entry name" value="ATP synthase, gamma subunit, helix hairpin domain"/>
    <property type="match status" value="1"/>
</dbReference>
<sequence>MAGIRQIKQRHRAISNIRKVTRTMEMISSARYRRYYKRWKSSQPFFDGLAQLAYLMVTAETKIDAPLLADHSEGDLAVLVLGTDRGLCGAYNSNLMHMLEVHVKRAKRLRKRLRVYVSGRKTATQLRARHIPIEEELTGFDGIPTNEQSDKLSDELIERFCEKKICYAGVVYTRFYSNASQRPQTLTLMPLYELIDDICTRTNVIWPWEATFEDFEVSPPPKELFPEIAKMMVRSALAECFIDAAASENLTRVNAMRNASVNADEMLTNLSSEYNKARQGQITNELMDIVGGVEALS</sequence>
<keyword evidence="6 10" id="KW-0406">Ion transport</keyword>
<evidence type="ECO:0000256" key="7">
    <source>
        <dbReference type="ARBA" id="ARBA00023136"/>
    </source>
</evidence>
<dbReference type="GO" id="GO:0005524">
    <property type="term" value="F:ATP binding"/>
    <property type="evidence" value="ECO:0007669"/>
    <property type="project" value="UniProtKB-UniRule"/>
</dbReference>
<evidence type="ECO:0000256" key="10">
    <source>
        <dbReference type="HAMAP-Rule" id="MF_00815"/>
    </source>
</evidence>
<name>A0A1Q2MIT7_9BACT</name>
<dbReference type="RefSeq" id="WP_146684391.1">
    <property type="nucleotide sequence ID" value="NZ_CP019646.1"/>
</dbReference>
<keyword evidence="8 10" id="KW-0139">CF(1)</keyword>
<keyword evidence="12" id="KW-1185">Reference proteome</keyword>
<comment type="subcellular location">
    <subcellularLocation>
        <location evidence="10">Cell membrane</location>
        <topology evidence="10">Peripheral membrane protein</topology>
    </subcellularLocation>
    <subcellularLocation>
        <location evidence="2">Membrane</location>
        <topology evidence="2">Peripheral membrane protein</topology>
    </subcellularLocation>
</comment>
<evidence type="ECO:0000256" key="5">
    <source>
        <dbReference type="ARBA" id="ARBA00022781"/>
    </source>
</evidence>
<evidence type="ECO:0000313" key="11">
    <source>
        <dbReference type="EMBL" id="AQQ72172.1"/>
    </source>
</evidence>
<keyword evidence="10" id="KW-1003">Cell membrane</keyword>
<comment type="subunit">
    <text evidence="10">F-type ATPases have 2 components, CF(1) - the catalytic core - and CF(0) - the membrane proton channel. CF(1) has five subunits: alpha(3), beta(3), gamma(1), delta(1), epsilon(1). CF(0) has three main subunits: a, b and c.</text>
</comment>
<keyword evidence="5 10" id="KW-0375">Hydrogen ion transport</keyword>
<reference evidence="12" key="1">
    <citation type="submission" date="2017-02" db="EMBL/GenBank/DDBJ databases">
        <title>Comparative genomics and description of representatives of a novel lineage of planctomycetes thriving in anoxic sediments.</title>
        <authorList>
            <person name="Spring S."/>
            <person name="Bunk B."/>
            <person name="Sproer C."/>
        </authorList>
    </citation>
    <scope>NUCLEOTIDE SEQUENCE [LARGE SCALE GENOMIC DNA]</scope>
    <source>
        <strain evidence="12">SM-Chi-D1</strain>
    </source>
</reference>
<dbReference type="GO" id="GO:0042777">
    <property type="term" value="P:proton motive force-driven plasma membrane ATP synthesis"/>
    <property type="evidence" value="ECO:0007669"/>
    <property type="project" value="UniProtKB-UniRule"/>
</dbReference>
<dbReference type="InterPro" id="IPR000131">
    <property type="entry name" value="ATP_synth_F1_gsu"/>
</dbReference>
<dbReference type="GO" id="GO:0045259">
    <property type="term" value="C:proton-transporting ATP synthase complex"/>
    <property type="evidence" value="ECO:0007669"/>
    <property type="project" value="UniProtKB-KW"/>
</dbReference>